<dbReference type="InterPro" id="IPR003661">
    <property type="entry name" value="HisK_dim/P_dom"/>
</dbReference>
<dbReference type="PROSITE" id="PS50109">
    <property type="entry name" value="HIS_KIN"/>
    <property type="match status" value="1"/>
</dbReference>
<keyword evidence="7" id="KW-0902">Two-component regulatory system</keyword>
<evidence type="ECO:0000256" key="5">
    <source>
        <dbReference type="ARBA" id="ARBA00022679"/>
    </source>
</evidence>
<keyword evidence="6 10" id="KW-0418">Kinase</keyword>
<evidence type="ECO:0000313" key="11">
    <source>
        <dbReference type="Proteomes" id="UP000824263"/>
    </source>
</evidence>
<dbReference type="SMART" id="SM00388">
    <property type="entry name" value="HisKA"/>
    <property type="match status" value="1"/>
</dbReference>
<dbReference type="InterPro" id="IPR004358">
    <property type="entry name" value="Sig_transdc_His_kin-like_C"/>
</dbReference>
<feature type="domain" description="Histidine kinase" evidence="9">
    <location>
        <begin position="132"/>
        <end position="346"/>
    </location>
</feature>
<evidence type="ECO:0000313" key="10">
    <source>
        <dbReference type="EMBL" id="HIW84157.1"/>
    </source>
</evidence>
<name>A0A9D1RCJ5_9FIRM</name>
<dbReference type="Proteomes" id="UP000824263">
    <property type="component" value="Unassembled WGS sequence"/>
</dbReference>
<comment type="catalytic activity">
    <reaction evidence="1">
        <text>ATP + protein L-histidine = ADP + protein N-phospho-L-histidine.</text>
        <dbReference type="EC" id="2.7.13.3"/>
    </reaction>
</comment>
<keyword evidence="8" id="KW-1133">Transmembrane helix</keyword>
<dbReference type="Pfam" id="PF00512">
    <property type="entry name" value="HisKA"/>
    <property type="match status" value="1"/>
</dbReference>
<dbReference type="InterPro" id="IPR036890">
    <property type="entry name" value="HATPase_C_sf"/>
</dbReference>
<dbReference type="SUPFAM" id="SSF47384">
    <property type="entry name" value="Homodimeric domain of signal transducing histidine kinase"/>
    <property type="match status" value="1"/>
</dbReference>
<dbReference type="EC" id="2.7.13.3" evidence="3"/>
<organism evidence="10 11">
    <name type="scientific">Candidatus Dorea gallistercoris</name>
    <dbReference type="NCBI Taxonomy" id="2838542"/>
    <lineage>
        <taxon>Bacteria</taxon>
        <taxon>Bacillati</taxon>
        <taxon>Bacillota</taxon>
        <taxon>Clostridia</taxon>
        <taxon>Lachnospirales</taxon>
        <taxon>Lachnospiraceae</taxon>
        <taxon>Dorea</taxon>
    </lineage>
</organism>
<dbReference type="SUPFAM" id="SSF55874">
    <property type="entry name" value="ATPase domain of HSP90 chaperone/DNA topoisomerase II/histidine kinase"/>
    <property type="match status" value="1"/>
</dbReference>
<proteinExistence type="predicted"/>
<sequence length="346" mass="39730">MTRQRERGYIWLEKELKQGFLLSTAGLLAIFAILWFCGTSFYRWCLLCLLAMAANGVWCYVSYRREYRNYQSIMDYLEEFEEGNYEFHLDGDMGQGIRAQLLDQMERMGRAFGVLKERLVKEREGTRKLVTDISHQLKTPVAALGMSLELLADKDITAEEQKEFVEKSQEEVKGLAHLLTTLTNLSRLEADMIHLEPEVGSLKDTIRQAVSAVWFQAEEKKIRLKVEDIADIRLLHDAKWTAQAVMNVLENAVKYSPQGSTISLRVTTYISYVFIEVEDEGIGIEREEYQEIFKRFYRGRRPEVQAAEGAGVGLYLTRKILEEQGGSVRALPGKRGGTIFQMMLPI</sequence>
<dbReference type="GO" id="GO:0005886">
    <property type="term" value="C:plasma membrane"/>
    <property type="evidence" value="ECO:0007669"/>
    <property type="project" value="TreeGrafter"/>
</dbReference>
<dbReference type="Gene3D" id="1.10.287.130">
    <property type="match status" value="1"/>
</dbReference>
<dbReference type="Gene3D" id="3.30.565.10">
    <property type="entry name" value="Histidine kinase-like ATPase, C-terminal domain"/>
    <property type="match status" value="1"/>
</dbReference>
<dbReference type="Pfam" id="PF02518">
    <property type="entry name" value="HATPase_c"/>
    <property type="match status" value="1"/>
</dbReference>
<dbReference type="InterPro" id="IPR036097">
    <property type="entry name" value="HisK_dim/P_sf"/>
</dbReference>
<dbReference type="GO" id="GO:0000155">
    <property type="term" value="F:phosphorelay sensor kinase activity"/>
    <property type="evidence" value="ECO:0007669"/>
    <property type="project" value="InterPro"/>
</dbReference>
<dbReference type="PRINTS" id="PR00344">
    <property type="entry name" value="BCTRLSENSOR"/>
</dbReference>
<evidence type="ECO:0000256" key="7">
    <source>
        <dbReference type="ARBA" id="ARBA00023012"/>
    </source>
</evidence>
<dbReference type="SMART" id="SM00387">
    <property type="entry name" value="HATPase_c"/>
    <property type="match status" value="1"/>
</dbReference>
<evidence type="ECO:0000256" key="3">
    <source>
        <dbReference type="ARBA" id="ARBA00012438"/>
    </source>
</evidence>
<dbReference type="InterPro" id="IPR050351">
    <property type="entry name" value="BphY/WalK/GraS-like"/>
</dbReference>
<evidence type="ECO:0000256" key="2">
    <source>
        <dbReference type="ARBA" id="ARBA00004370"/>
    </source>
</evidence>
<protein>
    <recommendedName>
        <fullName evidence="3">histidine kinase</fullName>
        <ecNumber evidence="3">2.7.13.3</ecNumber>
    </recommendedName>
</protein>
<feature type="transmembrane region" description="Helical" evidence="8">
    <location>
        <begin position="20"/>
        <end position="35"/>
    </location>
</feature>
<dbReference type="PANTHER" id="PTHR45453">
    <property type="entry name" value="PHOSPHATE REGULON SENSOR PROTEIN PHOR"/>
    <property type="match status" value="1"/>
</dbReference>
<evidence type="ECO:0000259" key="9">
    <source>
        <dbReference type="PROSITE" id="PS50109"/>
    </source>
</evidence>
<comment type="caution">
    <text evidence="10">The sequence shown here is derived from an EMBL/GenBank/DDBJ whole genome shotgun (WGS) entry which is preliminary data.</text>
</comment>
<comment type="subcellular location">
    <subcellularLocation>
        <location evidence="2">Membrane</location>
    </subcellularLocation>
</comment>
<accession>A0A9D1RCJ5</accession>
<evidence type="ECO:0000256" key="1">
    <source>
        <dbReference type="ARBA" id="ARBA00000085"/>
    </source>
</evidence>
<keyword evidence="8" id="KW-0472">Membrane</keyword>
<dbReference type="AlphaFoldDB" id="A0A9D1RCJ5"/>
<keyword evidence="5" id="KW-0808">Transferase</keyword>
<gene>
    <name evidence="10" type="ORF">H9873_07540</name>
</gene>
<dbReference type="InterPro" id="IPR005467">
    <property type="entry name" value="His_kinase_dom"/>
</dbReference>
<evidence type="ECO:0000256" key="8">
    <source>
        <dbReference type="SAM" id="Phobius"/>
    </source>
</evidence>
<dbReference type="CDD" id="cd00082">
    <property type="entry name" value="HisKA"/>
    <property type="match status" value="1"/>
</dbReference>
<reference evidence="10" key="1">
    <citation type="journal article" date="2021" name="PeerJ">
        <title>Extensive microbial diversity within the chicken gut microbiome revealed by metagenomics and culture.</title>
        <authorList>
            <person name="Gilroy R."/>
            <person name="Ravi A."/>
            <person name="Getino M."/>
            <person name="Pursley I."/>
            <person name="Horton D.L."/>
            <person name="Alikhan N.F."/>
            <person name="Baker D."/>
            <person name="Gharbi K."/>
            <person name="Hall N."/>
            <person name="Watson M."/>
            <person name="Adriaenssens E.M."/>
            <person name="Foster-Nyarko E."/>
            <person name="Jarju S."/>
            <person name="Secka A."/>
            <person name="Antonio M."/>
            <person name="Oren A."/>
            <person name="Chaudhuri R.R."/>
            <person name="La Ragione R."/>
            <person name="Hildebrand F."/>
            <person name="Pallen M.J."/>
        </authorList>
    </citation>
    <scope>NUCLEOTIDE SEQUENCE</scope>
    <source>
        <strain evidence="10">ChiSxjej1B13-11762</strain>
    </source>
</reference>
<dbReference type="GO" id="GO:0004721">
    <property type="term" value="F:phosphoprotein phosphatase activity"/>
    <property type="evidence" value="ECO:0007669"/>
    <property type="project" value="TreeGrafter"/>
</dbReference>
<dbReference type="EMBL" id="DXGF01000136">
    <property type="protein sequence ID" value="HIW84157.1"/>
    <property type="molecule type" value="Genomic_DNA"/>
</dbReference>
<keyword evidence="4" id="KW-0597">Phosphoprotein</keyword>
<dbReference type="GO" id="GO:0016036">
    <property type="term" value="P:cellular response to phosphate starvation"/>
    <property type="evidence" value="ECO:0007669"/>
    <property type="project" value="TreeGrafter"/>
</dbReference>
<evidence type="ECO:0000256" key="6">
    <source>
        <dbReference type="ARBA" id="ARBA00022777"/>
    </source>
</evidence>
<reference evidence="10" key="2">
    <citation type="submission" date="2021-04" db="EMBL/GenBank/DDBJ databases">
        <authorList>
            <person name="Gilroy R."/>
        </authorList>
    </citation>
    <scope>NUCLEOTIDE SEQUENCE</scope>
    <source>
        <strain evidence="10">ChiSxjej1B13-11762</strain>
    </source>
</reference>
<keyword evidence="8" id="KW-0812">Transmembrane</keyword>
<dbReference type="PANTHER" id="PTHR45453:SF1">
    <property type="entry name" value="PHOSPHATE REGULON SENSOR PROTEIN PHOR"/>
    <property type="match status" value="1"/>
</dbReference>
<evidence type="ECO:0000256" key="4">
    <source>
        <dbReference type="ARBA" id="ARBA00022553"/>
    </source>
</evidence>
<dbReference type="InterPro" id="IPR003594">
    <property type="entry name" value="HATPase_dom"/>
</dbReference>